<keyword evidence="3 5" id="KW-1133">Transmembrane helix</keyword>
<evidence type="ECO:0000256" key="1">
    <source>
        <dbReference type="ARBA" id="ARBA00004141"/>
    </source>
</evidence>
<keyword evidence="4 5" id="KW-0472">Membrane</keyword>
<dbReference type="Proteomes" id="UP000648722">
    <property type="component" value="Unassembled WGS sequence"/>
</dbReference>
<name>A0ABQ1XVF5_9PROT</name>
<reference evidence="8" key="1">
    <citation type="journal article" date="2019" name="Int. J. Syst. Evol. Microbiol.">
        <title>The Global Catalogue of Microorganisms (GCM) 10K type strain sequencing project: providing services to taxonomists for standard genome sequencing and annotation.</title>
        <authorList>
            <consortium name="The Broad Institute Genomics Platform"/>
            <consortium name="The Broad Institute Genome Sequencing Center for Infectious Disease"/>
            <person name="Wu L."/>
            <person name="Ma J."/>
        </authorList>
    </citation>
    <scope>NUCLEOTIDE SEQUENCE [LARGE SCALE GENOMIC DNA]</scope>
    <source>
        <strain evidence="8">CGMCC 1.12766</strain>
    </source>
</reference>
<keyword evidence="2 5" id="KW-0812">Transmembrane</keyword>
<feature type="transmembrane region" description="Helical" evidence="5">
    <location>
        <begin position="69"/>
        <end position="92"/>
    </location>
</feature>
<feature type="domain" description="NnrU" evidence="6">
    <location>
        <begin position="4"/>
        <end position="181"/>
    </location>
</feature>
<evidence type="ECO:0000256" key="4">
    <source>
        <dbReference type="ARBA" id="ARBA00023136"/>
    </source>
</evidence>
<evidence type="ECO:0000313" key="8">
    <source>
        <dbReference type="Proteomes" id="UP000648722"/>
    </source>
</evidence>
<feature type="transmembrane region" description="Helical" evidence="5">
    <location>
        <begin position="35"/>
        <end position="57"/>
    </location>
</feature>
<dbReference type="InterPro" id="IPR009915">
    <property type="entry name" value="NnrU_dom"/>
</dbReference>
<keyword evidence="8" id="KW-1185">Reference proteome</keyword>
<evidence type="ECO:0000259" key="6">
    <source>
        <dbReference type="Pfam" id="PF07298"/>
    </source>
</evidence>
<evidence type="ECO:0000313" key="7">
    <source>
        <dbReference type="EMBL" id="GGH04087.1"/>
    </source>
</evidence>
<feature type="transmembrane region" description="Helical" evidence="5">
    <location>
        <begin position="123"/>
        <end position="141"/>
    </location>
</feature>
<comment type="caution">
    <text evidence="7">The sequence shown here is derived from an EMBL/GenBank/DDBJ whole genome shotgun (WGS) entry which is preliminary data.</text>
</comment>
<proteinExistence type="predicted"/>
<organism evidence="7 8">
    <name type="scientific">Glycocaulis albus</name>
    <dbReference type="NCBI Taxonomy" id="1382801"/>
    <lineage>
        <taxon>Bacteria</taxon>
        <taxon>Pseudomonadati</taxon>
        <taxon>Pseudomonadota</taxon>
        <taxon>Alphaproteobacteria</taxon>
        <taxon>Maricaulales</taxon>
        <taxon>Maricaulaceae</taxon>
        <taxon>Glycocaulis</taxon>
    </lineage>
</organism>
<evidence type="ECO:0000256" key="5">
    <source>
        <dbReference type="SAM" id="Phobius"/>
    </source>
</evidence>
<comment type="subcellular location">
    <subcellularLocation>
        <location evidence="1">Membrane</location>
        <topology evidence="1">Multi-pass membrane protein</topology>
    </subcellularLocation>
</comment>
<dbReference type="RefSeq" id="WP_188452500.1">
    <property type="nucleotide sequence ID" value="NZ_BMFS01000009.1"/>
</dbReference>
<sequence length="194" mass="20394">MEFLIVGLVLFLGIHSVRLVGLRGPMIAAMGQGAYSIVYSLVSAIGLALIVYGHILAHPSMAVWAPPEWTRTLALVLVPVSIILIVSAYVPGHIRSGVRHPMTLGVLVWAVAHLLANGEIASVILFGSFAVWALLTVIGAYARGGSFATEGKWSADAVAIIIGLVAAGLLAWFHMQLFGVAVVEFASDPYAPGI</sequence>
<accession>A0ABQ1XVF5</accession>
<feature type="transmembrane region" description="Helical" evidence="5">
    <location>
        <begin position="153"/>
        <end position="173"/>
    </location>
</feature>
<dbReference type="Pfam" id="PF07298">
    <property type="entry name" value="NnrU"/>
    <property type="match status" value="1"/>
</dbReference>
<dbReference type="EMBL" id="BMFS01000009">
    <property type="protein sequence ID" value="GGH04087.1"/>
    <property type="molecule type" value="Genomic_DNA"/>
</dbReference>
<evidence type="ECO:0000256" key="3">
    <source>
        <dbReference type="ARBA" id="ARBA00022989"/>
    </source>
</evidence>
<evidence type="ECO:0000256" key="2">
    <source>
        <dbReference type="ARBA" id="ARBA00022692"/>
    </source>
</evidence>
<protein>
    <recommendedName>
        <fullName evidence="6">NnrU domain-containing protein</fullName>
    </recommendedName>
</protein>
<gene>
    <name evidence="7" type="ORF">GCM10007420_20630</name>
</gene>